<evidence type="ECO:0000256" key="7">
    <source>
        <dbReference type="SAM" id="Phobius"/>
    </source>
</evidence>
<evidence type="ECO:0000256" key="4">
    <source>
        <dbReference type="ARBA" id="ARBA00023163"/>
    </source>
</evidence>
<dbReference type="InterPro" id="IPR052073">
    <property type="entry name" value="Amide_Lactam_Regulators"/>
</dbReference>
<name>A0A0D2G709_9EURO</name>
<sequence>MRSRRETATSTQSTEAIERAELQPSASPGSVGYLGEESMMLQNPSALQVDDETEAETAKFYSKALMATGAITLPSQMMVVALTDAYFEHIHLHQPLVDRTDFERFQSPLLVHTVCMLASAYGHRRGGTSQLSAAKKHYLKAKLLLAAEHERNKLVVLKALCLMTSRSMTEPTVICLDSLWHWLGVASRYAIHMGLHREATYSGNQDAGTRRRMWWHLFVGTAFPVAYSMLTLLQNQDKLVSFCYGRPLMIHMHDTDVQPLSQRDFPNEHPDNNIFIERTKLCMIFGQLADGRYNPNLSYRDIVPIGQAFETWVCELPADLTLQHADSRPYRRVVSELHILYYGCLLIYQLSLMKVEPVSSSARATFEECIQTASHLIRVFEEIQCRNDLVYLAPINAWFCYLAGVVQIRARATFPGQAEGFDDNLEIVRTVLQELSATVPSSALVLGNLKRAELSGGTLPGQYSTHAAHPAADGLANSGSSNEENITAESLAGPDGRRSTSNLLGGFNEGMDSSSLFLPGNLIADGFVNFDFGDVFVDQIFQYQ</sequence>
<accession>A0A0D2G709</accession>
<feature type="region of interest" description="Disordered" evidence="6">
    <location>
        <begin position="1"/>
        <end position="31"/>
    </location>
</feature>
<organism evidence="9 10">
    <name type="scientific">Fonsecaea pedrosoi CBS 271.37</name>
    <dbReference type="NCBI Taxonomy" id="1442368"/>
    <lineage>
        <taxon>Eukaryota</taxon>
        <taxon>Fungi</taxon>
        <taxon>Dikarya</taxon>
        <taxon>Ascomycota</taxon>
        <taxon>Pezizomycotina</taxon>
        <taxon>Eurotiomycetes</taxon>
        <taxon>Chaetothyriomycetidae</taxon>
        <taxon>Chaetothyriales</taxon>
        <taxon>Herpotrichiellaceae</taxon>
        <taxon>Fonsecaea</taxon>
    </lineage>
</organism>
<dbReference type="EMBL" id="KN846977">
    <property type="protein sequence ID" value="KIW74485.1"/>
    <property type="molecule type" value="Genomic_DNA"/>
</dbReference>
<dbReference type="OrthoDB" id="39175at2759"/>
<keyword evidence="2" id="KW-0805">Transcription regulation</keyword>
<dbReference type="CDD" id="cd12148">
    <property type="entry name" value="fungal_TF_MHR"/>
    <property type="match status" value="1"/>
</dbReference>
<evidence type="ECO:0000256" key="3">
    <source>
        <dbReference type="ARBA" id="ARBA00023125"/>
    </source>
</evidence>
<dbReference type="AlphaFoldDB" id="A0A0D2G709"/>
<dbReference type="InterPro" id="IPR007219">
    <property type="entry name" value="XnlR_reg_dom"/>
</dbReference>
<reference evidence="9 10" key="1">
    <citation type="submission" date="2015-01" db="EMBL/GenBank/DDBJ databases">
        <title>The Genome Sequence of Fonsecaea pedrosoi CBS 271.37.</title>
        <authorList>
            <consortium name="The Broad Institute Genomics Platform"/>
            <person name="Cuomo C."/>
            <person name="de Hoog S."/>
            <person name="Gorbushina A."/>
            <person name="Stielow B."/>
            <person name="Teixiera M."/>
            <person name="Abouelleil A."/>
            <person name="Chapman S.B."/>
            <person name="Priest M."/>
            <person name="Young S.K."/>
            <person name="Wortman J."/>
            <person name="Nusbaum C."/>
            <person name="Birren B."/>
        </authorList>
    </citation>
    <scope>NUCLEOTIDE SEQUENCE [LARGE SCALE GENOMIC DNA]</scope>
    <source>
        <strain evidence="9 10">CBS 271.37</strain>
    </source>
</reference>
<evidence type="ECO:0000256" key="5">
    <source>
        <dbReference type="ARBA" id="ARBA00023242"/>
    </source>
</evidence>
<dbReference type="GO" id="GO:0003677">
    <property type="term" value="F:DNA binding"/>
    <property type="evidence" value="ECO:0007669"/>
    <property type="project" value="UniProtKB-KW"/>
</dbReference>
<evidence type="ECO:0000256" key="1">
    <source>
        <dbReference type="ARBA" id="ARBA00022833"/>
    </source>
</evidence>
<dbReference type="RefSeq" id="XP_013278293.1">
    <property type="nucleotide sequence ID" value="XM_013422839.1"/>
</dbReference>
<gene>
    <name evidence="9" type="ORF">Z517_12425</name>
</gene>
<dbReference type="PANTHER" id="PTHR47171">
    <property type="entry name" value="FARA-RELATED"/>
    <property type="match status" value="1"/>
</dbReference>
<feature type="transmembrane region" description="Helical" evidence="7">
    <location>
        <begin position="214"/>
        <end position="233"/>
    </location>
</feature>
<evidence type="ECO:0000313" key="9">
    <source>
        <dbReference type="EMBL" id="KIW74485.1"/>
    </source>
</evidence>
<dbReference type="GeneID" id="25311915"/>
<dbReference type="Proteomes" id="UP000053029">
    <property type="component" value="Unassembled WGS sequence"/>
</dbReference>
<dbReference type="SMART" id="SM00906">
    <property type="entry name" value="Fungal_trans"/>
    <property type="match status" value="1"/>
</dbReference>
<dbReference type="Pfam" id="PF04082">
    <property type="entry name" value="Fungal_trans"/>
    <property type="match status" value="1"/>
</dbReference>
<keyword evidence="5" id="KW-0539">Nucleus</keyword>
<keyword evidence="7" id="KW-0472">Membrane</keyword>
<keyword evidence="7" id="KW-1133">Transmembrane helix</keyword>
<dbReference type="HOGENOM" id="CLU_007427_3_1_1"/>
<dbReference type="VEuPathDB" id="FungiDB:Z517_12425"/>
<feature type="domain" description="Xylanolytic transcriptional activator regulatory" evidence="8">
    <location>
        <begin position="179"/>
        <end position="265"/>
    </location>
</feature>
<dbReference type="PANTHER" id="PTHR47171:SF5">
    <property type="entry name" value="ZN(II)2CYS6 TRANSCRIPTION FACTOR (EUROFUNG)"/>
    <property type="match status" value="1"/>
</dbReference>
<dbReference type="GO" id="GO:0006351">
    <property type="term" value="P:DNA-templated transcription"/>
    <property type="evidence" value="ECO:0007669"/>
    <property type="project" value="InterPro"/>
</dbReference>
<protein>
    <submittedName>
        <fullName evidence="9">Unplaced genomic scaffold supercont1.9, whole genome shotgun sequence</fullName>
    </submittedName>
</protein>
<feature type="compositionally biased region" description="Polar residues" evidence="6">
    <location>
        <begin position="477"/>
        <end position="488"/>
    </location>
</feature>
<keyword evidence="7" id="KW-0812">Transmembrane</keyword>
<keyword evidence="1" id="KW-0862">Zinc</keyword>
<evidence type="ECO:0000313" key="10">
    <source>
        <dbReference type="Proteomes" id="UP000053029"/>
    </source>
</evidence>
<feature type="region of interest" description="Disordered" evidence="6">
    <location>
        <begin position="468"/>
        <end position="503"/>
    </location>
</feature>
<proteinExistence type="predicted"/>
<evidence type="ECO:0000259" key="8">
    <source>
        <dbReference type="SMART" id="SM00906"/>
    </source>
</evidence>
<evidence type="ECO:0000256" key="2">
    <source>
        <dbReference type="ARBA" id="ARBA00023015"/>
    </source>
</evidence>
<keyword evidence="3" id="KW-0238">DNA-binding</keyword>
<evidence type="ECO:0000256" key="6">
    <source>
        <dbReference type="SAM" id="MobiDB-lite"/>
    </source>
</evidence>
<keyword evidence="4" id="KW-0804">Transcription</keyword>
<keyword evidence="10" id="KW-1185">Reference proteome</keyword>
<dbReference type="GO" id="GO:0008270">
    <property type="term" value="F:zinc ion binding"/>
    <property type="evidence" value="ECO:0007669"/>
    <property type="project" value="InterPro"/>
</dbReference>